<dbReference type="PANTHER" id="PTHR43737">
    <property type="entry name" value="BLL7424 PROTEIN"/>
    <property type="match status" value="1"/>
</dbReference>
<dbReference type="AlphaFoldDB" id="A0A941GM40"/>
<gene>
    <name evidence="1" type="ORF">DSM107014_00140</name>
</gene>
<name>A0A941GM40_9CHRO</name>
<protein>
    <submittedName>
        <fullName evidence="1">DUF1501 domain-containing protein</fullName>
    </submittedName>
</protein>
<accession>A0A941GM40</accession>
<evidence type="ECO:0000313" key="1">
    <source>
        <dbReference type="EMBL" id="MBR8826309.1"/>
    </source>
</evidence>
<dbReference type="EMBL" id="JADQBC010000001">
    <property type="protein sequence ID" value="MBR8826309.1"/>
    <property type="molecule type" value="Genomic_DNA"/>
</dbReference>
<reference evidence="1" key="1">
    <citation type="submission" date="2021-02" db="EMBL/GenBank/DDBJ databases">
        <title>Metagenome analyses of Stigonema ocellatum DSM 106950, Chlorogloea purpurea SAG 13.99 and Gomphosphaeria aponina DSM 107014.</title>
        <authorList>
            <person name="Marter P."/>
            <person name="Huang S."/>
        </authorList>
    </citation>
    <scope>NUCLEOTIDE SEQUENCE</scope>
    <source>
        <strain evidence="1">JP213</strain>
    </source>
</reference>
<proteinExistence type="predicted"/>
<dbReference type="InterPro" id="IPR010869">
    <property type="entry name" value="DUF1501"/>
</dbReference>
<organism evidence="1 2">
    <name type="scientific">Gomphosphaeria aponina SAG 52.96 = DSM 107014</name>
    <dbReference type="NCBI Taxonomy" id="1521640"/>
    <lineage>
        <taxon>Bacteria</taxon>
        <taxon>Bacillati</taxon>
        <taxon>Cyanobacteriota</taxon>
        <taxon>Cyanophyceae</taxon>
        <taxon>Oscillatoriophycideae</taxon>
        <taxon>Chroococcales</taxon>
        <taxon>Gomphosphaeriaceae</taxon>
        <taxon>Gomphosphaeria</taxon>
    </lineage>
</organism>
<evidence type="ECO:0000313" key="2">
    <source>
        <dbReference type="Proteomes" id="UP000767446"/>
    </source>
</evidence>
<sequence length="406" mass="43998">MKRRKLLQYAGLLTAASLIPIGMNGWAFRSVAQTNNPKRLIVIFLRGGVDGLNVVVPHQEADYYEARPSIALPKPGEKDGVLDLDGQFGLNPALKDIMPLWKQGSLAFVHACGSPDFTRSHFDAQDYMETGTPGVKKTQDGWMNRLLAVLPQGEITQAINLGDTPPRILMGKMPVTQLATGKKGTVPLPLDQPQINEAFDRLYSGNDPVSLAYQEGDQARQILLADLTSEMKEANKGDPLPDNFASDARRLAKLMVGDARTQLGFIGLGGWDSHVNENALLTRLLLPLGEGLAALAQELGPLYSDTVIMVISEFGRTVGENGNNGTDHGHGNVMWVLGGGIRGTQVYGAWPGLAESQLYESRDLAITTDFRDAIAPVLTQHLQISPAQLSQVFPGYTFQTSPNFLG</sequence>
<dbReference type="Proteomes" id="UP000767446">
    <property type="component" value="Unassembled WGS sequence"/>
</dbReference>
<comment type="caution">
    <text evidence="1">The sequence shown here is derived from an EMBL/GenBank/DDBJ whole genome shotgun (WGS) entry which is preliminary data.</text>
</comment>
<dbReference type="Pfam" id="PF07394">
    <property type="entry name" value="DUF1501"/>
    <property type="match status" value="1"/>
</dbReference>
<dbReference type="PANTHER" id="PTHR43737:SF1">
    <property type="entry name" value="DUF1501 DOMAIN-CONTAINING PROTEIN"/>
    <property type="match status" value="1"/>
</dbReference>